<comment type="subcellular location">
    <subcellularLocation>
        <location evidence="1 5 6">Nucleus</location>
    </subcellularLocation>
</comment>
<dbReference type="PROSITE" id="PS50071">
    <property type="entry name" value="HOMEOBOX_2"/>
    <property type="match status" value="1"/>
</dbReference>
<evidence type="ECO:0000256" key="7">
    <source>
        <dbReference type="SAM" id="MobiDB-lite"/>
    </source>
</evidence>
<dbReference type="GO" id="GO:0005634">
    <property type="term" value="C:nucleus"/>
    <property type="evidence" value="ECO:0007669"/>
    <property type="project" value="UniProtKB-SubCell"/>
</dbReference>
<keyword evidence="2 5" id="KW-0238">DNA-binding</keyword>
<dbReference type="PROSITE" id="PS00027">
    <property type="entry name" value="HOMEOBOX_1"/>
    <property type="match status" value="1"/>
</dbReference>
<reference evidence="9 10" key="1">
    <citation type="submission" date="2020-04" db="EMBL/GenBank/DDBJ databases">
        <authorList>
            <person name="Wallbank WR R."/>
            <person name="Pardo Diaz C."/>
            <person name="Kozak K."/>
            <person name="Martin S."/>
            <person name="Jiggins C."/>
            <person name="Moest M."/>
            <person name="Warren A I."/>
            <person name="Byers J.R.P. K."/>
            <person name="Montejo-Kovacevich G."/>
            <person name="Yen C E."/>
        </authorList>
    </citation>
    <scope>NUCLEOTIDE SEQUENCE [LARGE SCALE GENOMIC DNA]</scope>
</reference>
<organism evidence="9 10">
    <name type="scientific">Arctia plantaginis</name>
    <name type="common">Wood tiger moth</name>
    <name type="synonym">Phalaena plantaginis</name>
    <dbReference type="NCBI Taxonomy" id="874455"/>
    <lineage>
        <taxon>Eukaryota</taxon>
        <taxon>Metazoa</taxon>
        <taxon>Ecdysozoa</taxon>
        <taxon>Arthropoda</taxon>
        <taxon>Hexapoda</taxon>
        <taxon>Insecta</taxon>
        <taxon>Pterygota</taxon>
        <taxon>Neoptera</taxon>
        <taxon>Endopterygota</taxon>
        <taxon>Lepidoptera</taxon>
        <taxon>Glossata</taxon>
        <taxon>Ditrysia</taxon>
        <taxon>Noctuoidea</taxon>
        <taxon>Erebidae</taxon>
        <taxon>Arctiinae</taxon>
        <taxon>Arctia</taxon>
    </lineage>
</organism>
<dbReference type="CDD" id="cd00086">
    <property type="entry name" value="homeodomain"/>
    <property type="match status" value="1"/>
</dbReference>
<dbReference type="PRINTS" id="PR00024">
    <property type="entry name" value="HOMEOBOX"/>
</dbReference>
<gene>
    <name evidence="9" type="ORF">APLA_LOCUS6164</name>
</gene>
<proteinExistence type="predicted"/>
<comment type="caution">
    <text evidence="9">The sequence shown here is derived from an EMBL/GenBank/DDBJ whole genome shotgun (WGS) entry which is preliminary data.</text>
</comment>
<dbReference type="InterPro" id="IPR017970">
    <property type="entry name" value="Homeobox_CS"/>
</dbReference>
<keyword evidence="3 5" id="KW-0371">Homeobox</keyword>
<dbReference type="OrthoDB" id="6159439at2759"/>
<evidence type="ECO:0000256" key="1">
    <source>
        <dbReference type="ARBA" id="ARBA00004123"/>
    </source>
</evidence>
<dbReference type="Proteomes" id="UP000494106">
    <property type="component" value="Unassembled WGS sequence"/>
</dbReference>
<dbReference type="Gene3D" id="1.10.10.60">
    <property type="entry name" value="Homeodomain-like"/>
    <property type="match status" value="1"/>
</dbReference>
<evidence type="ECO:0000256" key="3">
    <source>
        <dbReference type="ARBA" id="ARBA00023155"/>
    </source>
</evidence>
<dbReference type="GO" id="GO:0000981">
    <property type="term" value="F:DNA-binding transcription factor activity, RNA polymerase II-specific"/>
    <property type="evidence" value="ECO:0007669"/>
    <property type="project" value="InterPro"/>
</dbReference>
<dbReference type="GO" id="GO:0045944">
    <property type="term" value="P:positive regulation of transcription by RNA polymerase II"/>
    <property type="evidence" value="ECO:0007669"/>
    <property type="project" value="UniProtKB-ARBA"/>
</dbReference>
<dbReference type="PANTHER" id="PTHR45664">
    <property type="entry name" value="PROTEIN ZERKNUELLT 1-RELATED"/>
    <property type="match status" value="1"/>
</dbReference>
<dbReference type="Pfam" id="PF00046">
    <property type="entry name" value="Homeodomain"/>
    <property type="match status" value="1"/>
</dbReference>
<protein>
    <recommendedName>
        <fullName evidence="8">Homeobox domain-containing protein</fullName>
    </recommendedName>
</protein>
<dbReference type="InterPro" id="IPR009057">
    <property type="entry name" value="Homeodomain-like_sf"/>
</dbReference>
<dbReference type="PANTHER" id="PTHR45664:SF12">
    <property type="entry name" value="PANCREAS_DUODENUM HOMEOBOX PROTEIN 1"/>
    <property type="match status" value="1"/>
</dbReference>
<evidence type="ECO:0000256" key="5">
    <source>
        <dbReference type="PROSITE-ProRule" id="PRU00108"/>
    </source>
</evidence>
<dbReference type="SUPFAM" id="SSF46689">
    <property type="entry name" value="Homeodomain-like"/>
    <property type="match status" value="1"/>
</dbReference>
<evidence type="ECO:0000313" key="10">
    <source>
        <dbReference type="Proteomes" id="UP000494106"/>
    </source>
</evidence>
<feature type="DNA-binding region" description="Homeobox" evidence="5">
    <location>
        <begin position="216"/>
        <end position="275"/>
    </location>
</feature>
<feature type="domain" description="Homeobox" evidence="8">
    <location>
        <begin position="214"/>
        <end position="274"/>
    </location>
</feature>
<feature type="region of interest" description="Disordered" evidence="7">
    <location>
        <begin position="1"/>
        <end position="29"/>
    </location>
</feature>
<evidence type="ECO:0000256" key="4">
    <source>
        <dbReference type="ARBA" id="ARBA00023242"/>
    </source>
</evidence>
<dbReference type="GO" id="GO:0000978">
    <property type="term" value="F:RNA polymerase II cis-regulatory region sequence-specific DNA binding"/>
    <property type="evidence" value="ECO:0007669"/>
    <property type="project" value="TreeGrafter"/>
</dbReference>
<evidence type="ECO:0000256" key="2">
    <source>
        <dbReference type="ARBA" id="ARBA00023125"/>
    </source>
</evidence>
<dbReference type="InterPro" id="IPR020479">
    <property type="entry name" value="HD_metazoa"/>
</dbReference>
<dbReference type="AlphaFoldDB" id="A0A8S0ZTN5"/>
<evidence type="ECO:0000313" key="9">
    <source>
        <dbReference type="EMBL" id="CAB3235509.1"/>
    </source>
</evidence>
<accession>A0A8S0ZTN5</accession>
<dbReference type="EMBL" id="CADEBC010000485">
    <property type="protein sequence ID" value="CAB3235509.1"/>
    <property type="molecule type" value="Genomic_DNA"/>
</dbReference>
<keyword evidence="10" id="KW-1185">Reference proteome</keyword>
<evidence type="ECO:0000256" key="6">
    <source>
        <dbReference type="RuleBase" id="RU000682"/>
    </source>
</evidence>
<keyword evidence="4 5" id="KW-0539">Nucleus</keyword>
<dbReference type="InterPro" id="IPR001356">
    <property type="entry name" value="HD"/>
</dbReference>
<feature type="compositionally biased region" description="Polar residues" evidence="7">
    <location>
        <begin position="1"/>
        <end position="16"/>
    </location>
</feature>
<feature type="compositionally biased region" description="Low complexity" evidence="7">
    <location>
        <begin position="17"/>
        <end position="29"/>
    </location>
</feature>
<evidence type="ECO:0000259" key="8">
    <source>
        <dbReference type="PROSITE" id="PS50071"/>
    </source>
</evidence>
<sequence>MPVTKSGQSPPSTSDKGTTGSSNGSCCSWSQLEPITEDIVLDSLPMPWNESLIPNIAPVSTNNAHVPTAPVPTAPLPTAPVPTPLLPTATEPTSSVPTAPLPSALVTTASGSTNNSVMPMNSIPSVQFFPSDKNGVPINPPSYPNMPYLRPLISNSHTAMNSCERINGPIINGPNAIPVPHNQIVGGANWSNQQELRKYVCQAPTLTNNKTSRGVKKRIRTAFTTMQMVELEKEYAKNRYLDRSRRLEVAEVLQINERTIKIWFQNRRMKEKKDKTASGEECEEATITELAPDMSSVQMNMLTHEQYPSVPNNFYDQGDMYMEFMPTTSDYAQVSAINMPATVQQRPSLLQNTYPEYGNICNEGEWQQYQQINFQVQQYPAT</sequence>
<name>A0A8S0ZTN5_ARCPL</name>
<dbReference type="SMART" id="SM00389">
    <property type="entry name" value="HOX"/>
    <property type="match status" value="1"/>
</dbReference>